<dbReference type="AlphaFoldDB" id="A0A9W6ZGT0"/>
<feature type="transmembrane region" description="Helical" evidence="8">
    <location>
        <begin position="289"/>
        <end position="315"/>
    </location>
</feature>
<protein>
    <submittedName>
        <fullName evidence="9">Uncharacterized protein</fullName>
    </submittedName>
</protein>
<dbReference type="InterPro" id="IPR006043">
    <property type="entry name" value="NCS2"/>
</dbReference>
<evidence type="ECO:0000256" key="8">
    <source>
        <dbReference type="SAM" id="Phobius"/>
    </source>
</evidence>
<evidence type="ECO:0000313" key="10">
    <source>
        <dbReference type="Proteomes" id="UP001165122"/>
    </source>
</evidence>
<feature type="region of interest" description="Disordered" evidence="7">
    <location>
        <begin position="484"/>
        <end position="505"/>
    </location>
</feature>
<dbReference type="PANTHER" id="PTHR43337">
    <property type="entry name" value="XANTHINE/URACIL PERMEASE C887.17-RELATED"/>
    <property type="match status" value="1"/>
</dbReference>
<evidence type="ECO:0000256" key="1">
    <source>
        <dbReference type="ARBA" id="ARBA00004127"/>
    </source>
</evidence>
<dbReference type="GO" id="GO:0005886">
    <property type="term" value="C:plasma membrane"/>
    <property type="evidence" value="ECO:0007669"/>
    <property type="project" value="TreeGrafter"/>
</dbReference>
<organism evidence="9 10">
    <name type="scientific">Triparma laevis f. longispina</name>
    <dbReference type="NCBI Taxonomy" id="1714387"/>
    <lineage>
        <taxon>Eukaryota</taxon>
        <taxon>Sar</taxon>
        <taxon>Stramenopiles</taxon>
        <taxon>Ochrophyta</taxon>
        <taxon>Bolidophyceae</taxon>
        <taxon>Parmales</taxon>
        <taxon>Triparmaceae</taxon>
        <taxon>Triparma</taxon>
    </lineage>
</organism>
<keyword evidence="10" id="KW-1185">Reference proteome</keyword>
<comment type="subcellular location">
    <subcellularLocation>
        <location evidence="1">Endomembrane system</location>
        <topology evidence="1">Multi-pass membrane protein</topology>
    </subcellularLocation>
</comment>
<gene>
    <name evidence="9" type="ORF">TrLO_g13905</name>
</gene>
<evidence type="ECO:0000256" key="5">
    <source>
        <dbReference type="ARBA" id="ARBA00022989"/>
    </source>
</evidence>
<evidence type="ECO:0000256" key="7">
    <source>
        <dbReference type="SAM" id="MobiDB-lite"/>
    </source>
</evidence>
<reference evidence="10" key="1">
    <citation type="journal article" date="2023" name="Commun. Biol.">
        <title>Genome analysis of Parmales, the sister group of diatoms, reveals the evolutionary specialization of diatoms from phago-mixotrophs to photoautotrophs.</title>
        <authorList>
            <person name="Ban H."/>
            <person name="Sato S."/>
            <person name="Yoshikawa S."/>
            <person name="Yamada K."/>
            <person name="Nakamura Y."/>
            <person name="Ichinomiya M."/>
            <person name="Sato N."/>
            <person name="Blanc-Mathieu R."/>
            <person name="Endo H."/>
            <person name="Kuwata A."/>
            <person name="Ogata H."/>
        </authorList>
    </citation>
    <scope>NUCLEOTIDE SEQUENCE [LARGE SCALE GENOMIC DNA]</scope>
    <source>
        <strain evidence="10">NIES 3700</strain>
    </source>
</reference>
<dbReference type="GO" id="GO:0012505">
    <property type="term" value="C:endomembrane system"/>
    <property type="evidence" value="ECO:0007669"/>
    <property type="project" value="UniProtKB-SubCell"/>
</dbReference>
<dbReference type="OrthoDB" id="431212at2759"/>
<keyword evidence="5 8" id="KW-1133">Transmembrane helix</keyword>
<evidence type="ECO:0000256" key="2">
    <source>
        <dbReference type="ARBA" id="ARBA00005697"/>
    </source>
</evidence>
<feature type="transmembrane region" description="Helical" evidence="8">
    <location>
        <begin position="26"/>
        <end position="44"/>
    </location>
</feature>
<keyword evidence="4 8" id="KW-0812">Transmembrane</keyword>
<evidence type="ECO:0000256" key="6">
    <source>
        <dbReference type="ARBA" id="ARBA00023136"/>
    </source>
</evidence>
<dbReference type="Proteomes" id="UP001165122">
    <property type="component" value="Unassembled WGS sequence"/>
</dbReference>
<evidence type="ECO:0000313" key="9">
    <source>
        <dbReference type="EMBL" id="GMH50274.1"/>
    </source>
</evidence>
<feature type="transmembrane region" description="Helical" evidence="8">
    <location>
        <begin position="258"/>
        <end position="277"/>
    </location>
</feature>
<proteinExistence type="inferred from homology"/>
<accession>A0A9W6ZGT0</accession>
<keyword evidence="6 8" id="KW-0472">Membrane</keyword>
<comment type="similarity">
    <text evidence="2">Belongs to the nucleobase:cation symporter-2 (NCS2) (TC 2.A.40) family. Azg-like subfamily.</text>
</comment>
<evidence type="ECO:0000256" key="3">
    <source>
        <dbReference type="ARBA" id="ARBA00022448"/>
    </source>
</evidence>
<dbReference type="PANTHER" id="PTHR43337:SF1">
    <property type="entry name" value="XANTHINE_URACIL PERMEASE C887.17-RELATED"/>
    <property type="match status" value="1"/>
</dbReference>
<dbReference type="GO" id="GO:0005345">
    <property type="term" value="F:purine nucleobase transmembrane transporter activity"/>
    <property type="evidence" value="ECO:0007669"/>
    <property type="project" value="TreeGrafter"/>
</dbReference>
<feature type="transmembrane region" description="Helical" evidence="8">
    <location>
        <begin position="81"/>
        <end position="99"/>
    </location>
</feature>
<feature type="transmembrane region" description="Helical" evidence="8">
    <location>
        <begin position="402"/>
        <end position="421"/>
    </location>
</feature>
<feature type="transmembrane region" description="Helical" evidence="8">
    <location>
        <begin position="327"/>
        <end position="345"/>
    </location>
</feature>
<feature type="transmembrane region" description="Helical" evidence="8">
    <location>
        <begin position="111"/>
        <end position="134"/>
    </location>
</feature>
<name>A0A9W6ZGT0_9STRA</name>
<feature type="transmembrane region" description="Helical" evidence="8">
    <location>
        <begin position="200"/>
        <end position="219"/>
    </location>
</feature>
<comment type="caution">
    <text evidence="9">The sequence shown here is derived from an EMBL/GenBank/DDBJ whole genome shotgun (WGS) entry which is preliminary data.</text>
</comment>
<feature type="transmembrane region" description="Helical" evidence="8">
    <location>
        <begin position="174"/>
        <end position="194"/>
    </location>
</feature>
<sequence>MTSAISASLDRYFHITERGSTITTEIRAGISSFLTMSYVILVNPQMMSLTSLPSSSSVLSTCLSSSLASLLVGLIGNLPFGLAPGMGLTAYLVYGLVLADVMTLKMSMTACFISGILMGLFALTGVSRVVMGIVPMSVKLAIVVGMGILVSMIGMVSVGLVVGNEKTLVGLGDLTNVDLIISLFGLVLIGSLVYHNIKGGILIGITILTTIFWFLDDSFPEKILEFPKMETQISDFVDLNYVLDPNHLKVMLPAISSFVFIGIFDVSGVMFGLSALADLMNEDGTIPGSLWGFLASAAGTILASLTGCTPIIVTVECAAGIKEGGRTGLTAVTVGILFLVSIFLAPLLGSVPKGATAPVLMLVGSMMMSESKNINWDDMASAIPAFLTVVMMPLTYSITNGIVFGLVSAFCFYFTTGKFFGDLRRWVRGIEEREQGYDEESQSLTGKGLKKTNSFVGENGTVVRRPSFLLSEGDIEKIDMQEKNFGGGKSGGGGGKGGYGSVVIS</sequence>
<evidence type="ECO:0000256" key="4">
    <source>
        <dbReference type="ARBA" id="ARBA00022692"/>
    </source>
</evidence>
<feature type="transmembrane region" description="Helical" evidence="8">
    <location>
        <begin position="140"/>
        <end position="162"/>
    </location>
</feature>
<keyword evidence="3" id="KW-0813">Transport</keyword>
<feature type="compositionally biased region" description="Gly residues" evidence="7">
    <location>
        <begin position="485"/>
        <end position="505"/>
    </location>
</feature>
<dbReference type="EMBL" id="BRXW01000394">
    <property type="protein sequence ID" value="GMH50274.1"/>
    <property type="molecule type" value="Genomic_DNA"/>
</dbReference>
<dbReference type="InterPro" id="IPR045018">
    <property type="entry name" value="Azg-like"/>
</dbReference>
<dbReference type="Pfam" id="PF00860">
    <property type="entry name" value="Xan_ur_permease"/>
    <property type="match status" value="1"/>
</dbReference>